<keyword evidence="3" id="KW-1185">Reference proteome</keyword>
<accession>A0AA48HR02</accession>
<dbReference type="EMBL" id="AP027272">
    <property type="protein sequence ID" value="BDX06389.1"/>
    <property type="molecule type" value="Genomic_DNA"/>
</dbReference>
<organism evidence="2 3">
    <name type="scientific">Planctobacterium marinum</name>
    <dbReference type="NCBI Taxonomy" id="1631968"/>
    <lineage>
        <taxon>Bacteria</taxon>
        <taxon>Pseudomonadati</taxon>
        <taxon>Pseudomonadota</taxon>
        <taxon>Gammaproteobacteria</taxon>
        <taxon>Alteromonadales</taxon>
        <taxon>Alteromonadaceae</taxon>
        <taxon>Planctobacterium</taxon>
    </lineage>
</organism>
<reference evidence="2" key="1">
    <citation type="submission" date="2023-01" db="EMBL/GenBank/DDBJ databases">
        <title>Complete genome sequence of Planctobacterium marinum strain Dej080120_11.</title>
        <authorList>
            <person name="Ueki S."/>
            <person name="Maruyama F."/>
        </authorList>
    </citation>
    <scope>NUCLEOTIDE SEQUENCE</scope>
    <source>
        <strain evidence="2">Dej080120_11</strain>
    </source>
</reference>
<feature type="region of interest" description="Disordered" evidence="1">
    <location>
        <begin position="48"/>
        <end position="75"/>
    </location>
</feature>
<sequence length="183" mass="20510">MKTLFFIVAVAIAAGYLMFQTPKGRELIEDYLPLARLTEEFQQITASAQQPAKDYMAKSDANDNEEQIGQRKSGNGPLQVFNLPALDELQQRLVYLEHQVAHLTQQKNGYSVQNSQKKTVVEKPVDLNGEINTDVAQINQVDTTQQVNAQQENAQLDTKRARQLLLQGIAEKQHMAALNGMTE</sequence>
<evidence type="ECO:0000313" key="3">
    <source>
        <dbReference type="Proteomes" id="UP001333710"/>
    </source>
</evidence>
<dbReference type="AlphaFoldDB" id="A0AA48HR02"/>
<name>A0AA48HR02_9ALTE</name>
<evidence type="ECO:0000256" key="1">
    <source>
        <dbReference type="SAM" id="MobiDB-lite"/>
    </source>
</evidence>
<dbReference type="KEGG" id="pmaw:MACH26_19100"/>
<dbReference type="Proteomes" id="UP001333710">
    <property type="component" value="Chromosome"/>
</dbReference>
<evidence type="ECO:0000313" key="2">
    <source>
        <dbReference type="EMBL" id="BDX06389.1"/>
    </source>
</evidence>
<dbReference type="RefSeq" id="WP_338292408.1">
    <property type="nucleotide sequence ID" value="NZ_AP027272.1"/>
</dbReference>
<protein>
    <submittedName>
        <fullName evidence="2">Uncharacterized protein</fullName>
    </submittedName>
</protein>
<proteinExistence type="predicted"/>
<gene>
    <name evidence="2" type="ORF">MACH26_19100</name>
</gene>